<dbReference type="PROSITE" id="PS51273">
    <property type="entry name" value="GATASE_TYPE_1"/>
    <property type="match status" value="1"/>
</dbReference>
<reference evidence="1" key="1">
    <citation type="submission" date="2020-05" db="EMBL/GenBank/DDBJ databases">
        <authorList>
            <person name="Chiriac C."/>
            <person name="Salcher M."/>
            <person name="Ghai R."/>
            <person name="Kavagutti S V."/>
        </authorList>
    </citation>
    <scope>NUCLEOTIDE SEQUENCE</scope>
</reference>
<dbReference type="SUPFAM" id="SSF52317">
    <property type="entry name" value="Class I glutamine amidotransferase-like"/>
    <property type="match status" value="1"/>
</dbReference>
<protein>
    <submittedName>
        <fullName evidence="1">Unannotated protein</fullName>
    </submittedName>
</protein>
<dbReference type="PANTHER" id="PTHR43235">
    <property type="entry name" value="GLUTAMINE AMIDOTRANSFERASE PB2B2.05-RELATED"/>
    <property type="match status" value="1"/>
</dbReference>
<dbReference type="GO" id="GO:0005829">
    <property type="term" value="C:cytosol"/>
    <property type="evidence" value="ECO:0007669"/>
    <property type="project" value="TreeGrafter"/>
</dbReference>
<dbReference type="EMBL" id="CAEZTI010000081">
    <property type="protein sequence ID" value="CAB4563056.1"/>
    <property type="molecule type" value="Genomic_DNA"/>
</dbReference>
<sequence>MLNVALGGTLIQHLDTTDDHRDTMHTVQMVSGSLAALAMGTHEPFVHSFHHQAIEKLANDLAVVGTHHDGTIEAVQHVSKHWVIGVQWHPEDTAADDASQQGLFDALIQHVR</sequence>
<dbReference type="GO" id="GO:0006598">
    <property type="term" value="P:polyamine catabolic process"/>
    <property type="evidence" value="ECO:0007669"/>
    <property type="project" value="TreeGrafter"/>
</dbReference>
<gene>
    <name evidence="1" type="ORF">UFOPK1619_00505</name>
</gene>
<organism evidence="1">
    <name type="scientific">freshwater metagenome</name>
    <dbReference type="NCBI Taxonomy" id="449393"/>
    <lineage>
        <taxon>unclassified sequences</taxon>
        <taxon>metagenomes</taxon>
        <taxon>ecological metagenomes</taxon>
    </lineage>
</organism>
<dbReference type="InterPro" id="IPR011697">
    <property type="entry name" value="Peptidase_C26"/>
</dbReference>
<accession>A0A6J6DIH6</accession>
<name>A0A6J6DIH6_9ZZZZ</name>
<dbReference type="Gene3D" id="3.40.50.880">
    <property type="match status" value="1"/>
</dbReference>
<dbReference type="InterPro" id="IPR029062">
    <property type="entry name" value="Class_I_gatase-like"/>
</dbReference>
<dbReference type="InterPro" id="IPR044668">
    <property type="entry name" value="PuuD-like"/>
</dbReference>
<dbReference type="AlphaFoldDB" id="A0A6J6DIH6"/>
<evidence type="ECO:0000313" key="1">
    <source>
        <dbReference type="EMBL" id="CAB4563056.1"/>
    </source>
</evidence>
<dbReference type="Pfam" id="PF07722">
    <property type="entry name" value="Peptidase_C26"/>
    <property type="match status" value="1"/>
</dbReference>
<dbReference type="PANTHER" id="PTHR43235:SF1">
    <property type="entry name" value="GLUTAMINE AMIDOTRANSFERASE PB2B2.05-RELATED"/>
    <property type="match status" value="1"/>
</dbReference>
<dbReference type="GO" id="GO:0033969">
    <property type="term" value="F:gamma-glutamyl-gamma-aminobutyrate hydrolase activity"/>
    <property type="evidence" value="ECO:0007669"/>
    <property type="project" value="TreeGrafter"/>
</dbReference>
<proteinExistence type="predicted"/>